<evidence type="ECO:0000313" key="2">
    <source>
        <dbReference type="Proteomes" id="UP000199045"/>
    </source>
</evidence>
<dbReference type="EMBL" id="FNBN01000007">
    <property type="protein sequence ID" value="SDG91333.1"/>
    <property type="molecule type" value="Genomic_DNA"/>
</dbReference>
<reference evidence="1 2" key="1">
    <citation type="submission" date="2016-10" db="EMBL/GenBank/DDBJ databases">
        <authorList>
            <person name="de Groot N.N."/>
        </authorList>
    </citation>
    <scope>NUCLEOTIDE SEQUENCE [LARGE SCALE GENOMIC DNA]</scope>
    <source>
        <strain evidence="1 2">DSM 527</strain>
    </source>
</reference>
<organism evidence="1 2">
    <name type="scientific">Chitinophaga filiformis</name>
    <name type="common">Myxococcus filiformis</name>
    <name type="synonym">Flexibacter filiformis</name>
    <dbReference type="NCBI Taxonomy" id="104663"/>
    <lineage>
        <taxon>Bacteria</taxon>
        <taxon>Pseudomonadati</taxon>
        <taxon>Bacteroidota</taxon>
        <taxon>Chitinophagia</taxon>
        <taxon>Chitinophagales</taxon>
        <taxon>Chitinophagaceae</taxon>
        <taxon>Chitinophaga</taxon>
    </lineage>
</organism>
<dbReference type="AlphaFoldDB" id="A0A1G7Y4N5"/>
<dbReference type="Proteomes" id="UP000199045">
    <property type="component" value="Unassembled WGS sequence"/>
</dbReference>
<accession>A0A1G7Y4N5</accession>
<sequence length="326" mass="37289">MEVALDLQLEINRLKDGYEKMTDNQQREVDLKVAEIESVLTPLRKTMINVTEASSADNLQVLGQEYLDSQRQDLGEEEYDIAIGNHDPKRSRKGFYPEIKDDVHFYEMDTDIDPDLPLIIAADYQASISPICVTQFAKLPGQSFETLNFVRQVYEEQPKGLEDACNSFIMKMSGHRDKTVYYVHDSTAIGKNPFGKTYAQLVIETLTAGGWCVIPIYTFKPPSHGVKFERIKKLHKNTDPVEAPLIRFNRKYNDCLITSMDRSLAITTGGETKKDKHLEYTNRYPDYPQRYATHFSDVHDQIVWGTHVLKSVPITTRGSRFVGAIR</sequence>
<protein>
    <submittedName>
        <fullName evidence="1">Uncharacterized protein</fullName>
    </submittedName>
</protein>
<gene>
    <name evidence="1" type="ORF">SAMN04488121_107199</name>
</gene>
<proteinExistence type="predicted"/>
<evidence type="ECO:0000313" key="1">
    <source>
        <dbReference type="EMBL" id="SDG91333.1"/>
    </source>
</evidence>
<name>A0A1G7Y4N5_CHIFI</name>